<dbReference type="EMBL" id="JAHRHJ020000003">
    <property type="protein sequence ID" value="KAH9322606.1"/>
    <property type="molecule type" value="Genomic_DNA"/>
</dbReference>
<gene>
    <name evidence="4" type="ORF">KI387_017245</name>
</gene>
<evidence type="ECO:0000256" key="2">
    <source>
        <dbReference type="ARBA" id="ARBA00023242"/>
    </source>
</evidence>
<feature type="compositionally biased region" description="Acidic residues" evidence="3">
    <location>
        <begin position="327"/>
        <end position="362"/>
    </location>
</feature>
<comment type="subcellular location">
    <subcellularLocation>
        <location evidence="1">Nucleus</location>
    </subcellularLocation>
</comment>
<name>A0AA38GGI5_TAXCH</name>
<feature type="compositionally biased region" description="Acidic residues" evidence="3">
    <location>
        <begin position="28"/>
        <end position="38"/>
    </location>
</feature>
<feature type="compositionally biased region" description="Basic and acidic residues" evidence="3">
    <location>
        <begin position="1"/>
        <end position="17"/>
    </location>
</feature>
<feature type="region of interest" description="Disordered" evidence="3">
    <location>
        <begin position="322"/>
        <end position="386"/>
    </location>
</feature>
<reference evidence="4 5" key="1">
    <citation type="journal article" date="2021" name="Nat. Plants">
        <title>The Taxus genome provides insights into paclitaxel biosynthesis.</title>
        <authorList>
            <person name="Xiong X."/>
            <person name="Gou J."/>
            <person name="Liao Q."/>
            <person name="Li Y."/>
            <person name="Zhou Q."/>
            <person name="Bi G."/>
            <person name="Li C."/>
            <person name="Du R."/>
            <person name="Wang X."/>
            <person name="Sun T."/>
            <person name="Guo L."/>
            <person name="Liang H."/>
            <person name="Lu P."/>
            <person name="Wu Y."/>
            <person name="Zhang Z."/>
            <person name="Ro D.K."/>
            <person name="Shang Y."/>
            <person name="Huang S."/>
            <person name="Yan J."/>
        </authorList>
    </citation>
    <scope>NUCLEOTIDE SEQUENCE [LARGE SCALE GENOMIC DNA]</scope>
    <source>
        <strain evidence="4">Ta-2019</strain>
    </source>
</reference>
<sequence length="704" mass="80484">MDKKSHTDKVLPVERDGASVLGVKSMDVDDESLPETESDSDDVLRSWIVDCIYQLSKNANLEPTEKFPLQKEILKFLAVQGLFTASLGIEVTSFELQEKLKWPKKPASVQIRRLCIEQMHHLLADAERLLISEKRTEINESMQHEVSPLESSDLGAYAICFLGTLQNIPSVSLFWALSKDDEHTFNKILDAETQLFRAAHKGGYNFSRMQAMRFLLIQLLLQIPLRHGEICETASELLICCKEVFGSVIELDVEIYNDENVMPDFMDVLIDALLSLLPQSPAPVRLAVEQVFRCFCDSITDSGLMHMLQVVKKDLKPPRRKTIVLGDSDEEDPIEIEESESGDEFKESEDEEHTDDNLEEQESNVQTEPTLQEKNLQETGDSEDMDSEFDDEAMFRLDTYLAQIVKEKNNAVGSDTAQSQLVHFKLRVLSLLEFYLQRNSNKPIVLTIFSCLLQAFEKNSSPTEGNEQLADRIRVILERKICKAKEYPKGPGVNFLLLKCLLDKALKLVSRPKGKRMESLAQTCSFWLLKVIHGNLNKVKLEDISQIFLASLEDFFTNKKCCLKGGFLREVFRRHHWLGTAFFRMLAENFLKTKSDFLRYEALSLLDALIRPWIGKSAQNSYQNLQFLEVHLSSLSDLIRHLLQKKAHKKSFRMQALQFCKGVLEAIQLLGLEKPFAQLLQFHKLVTCESYIGDLFQTKLDLDS</sequence>
<protein>
    <recommendedName>
        <fullName evidence="6">DNA polymerase V</fullName>
    </recommendedName>
</protein>
<evidence type="ECO:0000256" key="3">
    <source>
        <dbReference type="SAM" id="MobiDB-lite"/>
    </source>
</evidence>
<keyword evidence="2" id="KW-0539">Nucleus</keyword>
<dbReference type="GO" id="GO:0006355">
    <property type="term" value="P:regulation of DNA-templated transcription"/>
    <property type="evidence" value="ECO:0007669"/>
    <property type="project" value="InterPro"/>
</dbReference>
<evidence type="ECO:0000313" key="5">
    <source>
        <dbReference type="Proteomes" id="UP000824469"/>
    </source>
</evidence>
<evidence type="ECO:0008006" key="6">
    <source>
        <dbReference type="Google" id="ProtNLM"/>
    </source>
</evidence>
<dbReference type="Proteomes" id="UP000824469">
    <property type="component" value="Unassembled WGS sequence"/>
</dbReference>
<dbReference type="GO" id="GO:0003677">
    <property type="term" value="F:DNA binding"/>
    <property type="evidence" value="ECO:0007669"/>
    <property type="project" value="InterPro"/>
</dbReference>
<dbReference type="GO" id="GO:0005730">
    <property type="term" value="C:nucleolus"/>
    <property type="evidence" value="ECO:0007669"/>
    <property type="project" value="InterPro"/>
</dbReference>
<proteinExistence type="predicted"/>
<organism evidence="4 5">
    <name type="scientific">Taxus chinensis</name>
    <name type="common">Chinese yew</name>
    <name type="synonym">Taxus wallichiana var. chinensis</name>
    <dbReference type="NCBI Taxonomy" id="29808"/>
    <lineage>
        <taxon>Eukaryota</taxon>
        <taxon>Viridiplantae</taxon>
        <taxon>Streptophyta</taxon>
        <taxon>Embryophyta</taxon>
        <taxon>Tracheophyta</taxon>
        <taxon>Spermatophyta</taxon>
        <taxon>Pinopsida</taxon>
        <taxon>Pinidae</taxon>
        <taxon>Conifers II</taxon>
        <taxon>Cupressales</taxon>
        <taxon>Taxaceae</taxon>
        <taxon>Taxus</taxon>
    </lineage>
</organism>
<dbReference type="Pfam" id="PF04931">
    <property type="entry name" value="DNA_pol_phi"/>
    <property type="match status" value="1"/>
</dbReference>
<feature type="compositionally biased region" description="Polar residues" evidence="3">
    <location>
        <begin position="363"/>
        <end position="379"/>
    </location>
</feature>
<evidence type="ECO:0000313" key="4">
    <source>
        <dbReference type="EMBL" id="KAH9322606.1"/>
    </source>
</evidence>
<comment type="caution">
    <text evidence="4">The sequence shown here is derived from an EMBL/GenBank/DDBJ whole genome shotgun (WGS) entry which is preliminary data.</text>
</comment>
<evidence type="ECO:0000256" key="1">
    <source>
        <dbReference type="ARBA" id="ARBA00004123"/>
    </source>
</evidence>
<dbReference type="AlphaFoldDB" id="A0AA38GGI5"/>
<dbReference type="PANTHER" id="PTHR13213">
    <property type="entry name" value="MYB-BINDING PROTEIN 1A FAMILY MEMBER"/>
    <property type="match status" value="1"/>
</dbReference>
<dbReference type="InterPro" id="IPR007015">
    <property type="entry name" value="DNA_pol_V/MYBBP1A"/>
</dbReference>
<dbReference type="PANTHER" id="PTHR13213:SF2">
    <property type="entry name" value="MYB-BINDING PROTEIN 1A"/>
    <property type="match status" value="1"/>
</dbReference>
<keyword evidence="5" id="KW-1185">Reference proteome</keyword>
<accession>A0AA38GGI5</accession>
<dbReference type="OMA" id="HGEICET"/>
<feature type="region of interest" description="Disordered" evidence="3">
    <location>
        <begin position="1"/>
        <end position="38"/>
    </location>
</feature>